<keyword evidence="3" id="KW-1185">Reference proteome</keyword>
<gene>
    <name evidence="2" type="ORF">BCR44DRAFT_1423592</name>
    <name evidence="1" type="ORF">BCR44DRAFT_1442468</name>
</gene>
<evidence type="ECO:0000313" key="1">
    <source>
        <dbReference type="EMBL" id="ORZ31358.1"/>
    </source>
</evidence>
<name>A0A1Y2I411_9FUNG</name>
<evidence type="ECO:0000313" key="3">
    <source>
        <dbReference type="Proteomes" id="UP000193411"/>
    </source>
</evidence>
<evidence type="ECO:0000313" key="2">
    <source>
        <dbReference type="EMBL" id="ORZ40681.1"/>
    </source>
</evidence>
<organism evidence="2 3">
    <name type="scientific">Catenaria anguillulae PL171</name>
    <dbReference type="NCBI Taxonomy" id="765915"/>
    <lineage>
        <taxon>Eukaryota</taxon>
        <taxon>Fungi</taxon>
        <taxon>Fungi incertae sedis</taxon>
        <taxon>Blastocladiomycota</taxon>
        <taxon>Blastocladiomycetes</taxon>
        <taxon>Blastocladiales</taxon>
        <taxon>Catenariaceae</taxon>
        <taxon>Catenaria</taxon>
    </lineage>
</organism>
<protein>
    <submittedName>
        <fullName evidence="2">Uncharacterized protein</fullName>
    </submittedName>
</protein>
<dbReference type="EMBL" id="MCFL01000061">
    <property type="protein sequence ID" value="ORZ31358.1"/>
    <property type="molecule type" value="Genomic_DNA"/>
</dbReference>
<proteinExistence type="predicted"/>
<reference evidence="2 3" key="1">
    <citation type="submission" date="2016-07" db="EMBL/GenBank/DDBJ databases">
        <title>Pervasive Adenine N6-methylation of Active Genes in Fungi.</title>
        <authorList>
            <consortium name="DOE Joint Genome Institute"/>
            <person name="Mondo S.J."/>
            <person name="Dannebaum R.O."/>
            <person name="Kuo R.C."/>
            <person name="Labutti K."/>
            <person name="Haridas S."/>
            <person name="Kuo A."/>
            <person name="Salamov A."/>
            <person name="Ahrendt S.R."/>
            <person name="Lipzen A."/>
            <person name="Sullivan W."/>
            <person name="Andreopoulos W.B."/>
            <person name="Clum A."/>
            <person name="Lindquist E."/>
            <person name="Daum C."/>
            <person name="Ramamoorthy G.K."/>
            <person name="Gryganskyi A."/>
            <person name="Culley D."/>
            <person name="Magnuson J.K."/>
            <person name="James T.Y."/>
            <person name="O'Malley M.A."/>
            <person name="Stajich J.E."/>
            <person name="Spatafora J.W."/>
            <person name="Visel A."/>
            <person name="Grigoriev I.V."/>
        </authorList>
    </citation>
    <scope>NUCLEOTIDE SEQUENCE [LARGE SCALE GENOMIC DNA]</scope>
    <source>
        <strain evidence="2 3">PL171</strain>
    </source>
</reference>
<dbReference type="EMBL" id="MCFL01000002">
    <property type="protein sequence ID" value="ORZ40681.1"/>
    <property type="molecule type" value="Genomic_DNA"/>
</dbReference>
<dbReference type="AlphaFoldDB" id="A0A1Y2I411"/>
<comment type="caution">
    <text evidence="2">The sequence shown here is derived from an EMBL/GenBank/DDBJ whole genome shotgun (WGS) entry which is preliminary data.</text>
</comment>
<accession>A0A1Y2I411</accession>
<dbReference type="Proteomes" id="UP000193411">
    <property type="component" value="Unassembled WGS sequence"/>
</dbReference>
<sequence>MRATSLGVPSRIGMCSVGASGWMLRETWMGLCMCIQSKTYLCSIATITNPSKNGDELIDGIDL</sequence>